<evidence type="ECO:0000256" key="5">
    <source>
        <dbReference type="ARBA" id="ARBA00023125"/>
    </source>
</evidence>
<keyword evidence="3" id="KW-0863">Zinc-finger</keyword>
<protein>
    <submittedName>
        <fullName evidence="8">Uncharacterized protein</fullName>
    </submittedName>
</protein>
<comment type="similarity">
    <text evidence="1">Belongs to the replication factor A protein 1 family.</text>
</comment>
<sequence length="912" mass="101890">FIMSENKSLTLINGLRPFKSKWRLQVKVIRSWKQTPPYADETLEFVLADQTGVKIHATCPRAHMFRTQRNLPLGEWRVIENFKISGVGKGKYRPTSHQYKMTITSETVFTGSDHQDDNPFLTLANYENILNGKENSNVLIDILGHPYDVGAVQIVQVNHEDRKRIQFRMRDISGNNLACCLWGSYAEQIENSVQELDPSNTVWLLRFAKIGEFLGNDYLKAILKKSPNMLQLLPMLGEIQITNAFDASLLDLNPTMAEAVDFKRRIEENSIALPITDKKHDKREIIPHADDWDDVGISMISEISEISELDQTKIVCSVKAIDTDWAWYYFGCTRCKHGVTRLSGKGSKSDKPLFRCPGKCRANVSNVEPRFKLHLIVEDDTGTCKLLLLNSVAKSIVGSEAVDLWDGSYEEANPEILPQPIRDLVGKSFCFGITTSSDGADIFKVTQVWSGDIIEKIESQSEPLTQIEGGSSCLSSGGLQITMKRKRGDGYGNDNENVTPNAHKIQTANRIRENRNDNRTTNLSSASVPVRSIFRRVLHEIGSSPGSISSFNQAYQQTTMSPQTPNHIPVRLFGVDLMSNRNTNTPMSRSCLTSLHCELKGIEELKLKSLCVMPNSSLTSAQTTHSKRHKDTPISVLNDITNISHSLANTEHGSSSGKSLNPTQDKATVEGICDGEDELDFDCSSQESTDSENMGLDTDGFDLDSHATPATDPYRPEPFCMEKILKRCQQAKSKSTTTFAKRKEEGSLKDNILNKLNLKCGGVMTQCQTLNNLNSYSSFSQVNKAIVTDLSMDSKDLVGLYLISIIIPPSTLSLAESQVLLTFMALQSDKEINSEKQKININVNRTQRKREMTNLLIGLLPSYQFVKEIRKLQVNIHVTNLNPVSATGYKVSVVKKAHVLTVPDHLDPIFYI</sequence>
<evidence type="ECO:0000256" key="2">
    <source>
        <dbReference type="ARBA" id="ARBA00022723"/>
    </source>
</evidence>
<dbReference type="EMBL" id="JAGKQM010000005">
    <property type="protein sequence ID" value="KAH0925522.1"/>
    <property type="molecule type" value="Genomic_DNA"/>
</dbReference>
<dbReference type="Proteomes" id="UP000824890">
    <property type="component" value="Unassembled WGS sequence"/>
</dbReference>
<evidence type="ECO:0000313" key="9">
    <source>
        <dbReference type="Proteomes" id="UP000824890"/>
    </source>
</evidence>
<dbReference type="InterPro" id="IPR013955">
    <property type="entry name" value="Rep_factor-A_C"/>
</dbReference>
<name>A0ABQ8D974_BRANA</name>
<dbReference type="CDD" id="cd04480">
    <property type="entry name" value="RPA1_DBD_A_like"/>
    <property type="match status" value="1"/>
</dbReference>
<accession>A0ABQ8D974</accession>
<gene>
    <name evidence="8" type="ORF">HID58_017778</name>
</gene>
<evidence type="ECO:0000256" key="4">
    <source>
        <dbReference type="ARBA" id="ARBA00022833"/>
    </source>
</evidence>
<dbReference type="PANTHER" id="PTHR47165:SF4">
    <property type="entry name" value="OS03G0429900 PROTEIN"/>
    <property type="match status" value="1"/>
</dbReference>
<dbReference type="Pfam" id="PF08646">
    <property type="entry name" value="Rep_fac-A_C"/>
    <property type="match status" value="1"/>
</dbReference>
<evidence type="ECO:0000313" key="8">
    <source>
        <dbReference type="EMBL" id="KAH0925522.1"/>
    </source>
</evidence>
<feature type="domain" description="Replication protein A 70 kDa DNA-binding subunit B/D first OB fold" evidence="6">
    <location>
        <begin position="11"/>
        <end position="110"/>
    </location>
</feature>
<reference evidence="8 9" key="1">
    <citation type="submission" date="2021-05" db="EMBL/GenBank/DDBJ databases">
        <title>Genome Assembly of Synthetic Allotetraploid Brassica napus Reveals Homoeologous Exchanges between Subgenomes.</title>
        <authorList>
            <person name="Davis J.T."/>
        </authorList>
    </citation>
    <scope>NUCLEOTIDE SEQUENCE [LARGE SCALE GENOMIC DNA]</scope>
    <source>
        <strain evidence="9">cv. Da-Ae</strain>
        <tissue evidence="8">Seedling</tissue>
    </source>
</reference>
<dbReference type="InterPro" id="IPR047192">
    <property type="entry name" value="Euk_RPA1_DBD_C"/>
</dbReference>
<dbReference type="PANTHER" id="PTHR47165">
    <property type="entry name" value="OS03G0429900 PROTEIN"/>
    <property type="match status" value="1"/>
</dbReference>
<dbReference type="InterPro" id="IPR012340">
    <property type="entry name" value="NA-bd_OB-fold"/>
</dbReference>
<organism evidence="8 9">
    <name type="scientific">Brassica napus</name>
    <name type="common">Rape</name>
    <dbReference type="NCBI Taxonomy" id="3708"/>
    <lineage>
        <taxon>Eukaryota</taxon>
        <taxon>Viridiplantae</taxon>
        <taxon>Streptophyta</taxon>
        <taxon>Embryophyta</taxon>
        <taxon>Tracheophyta</taxon>
        <taxon>Spermatophyta</taxon>
        <taxon>Magnoliopsida</taxon>
        <taxon>eudicotyledons</taxon>
        <taxon>Gunneridae</taxon>
        <taxon>Pentapetalae</taxon>
        <taxon>rosids</taxon>
        <taxon>malvids</taxon>
        <taxon>Brassicales</taxon>
        <taxon>Brassicaceae</taxon>
        <taxon>Brassiceae</taxon>
        <taxon>Brassica</taxon>
    </lineage>
</organism>
<evidence type="ECO:0000259" key="7">
    <source>
        <dbReference type="Pfam" id="PF08646"/>
    </source>
</evidence>
<dbReference type="SUPFAM" id="SSF50249">
    <property type="entry name" value="Nucleic acid-binding proteins"/>
    <property type="match status" value="3"/>
</dbReference>
<evidence type="ECO:0000256" key="3">
    <source>
        <dbReference type="ARBA" id="ARBA00022771"/>
    </source>
</evidence>
<dbReference type="Pfam" id="PF02721">
    <property type="entry name" value="DUF223"/>
    <property type="match status" value="1"/>
</dbReference>
<keyword evidence="4" id="KW-0862">Zinc</keyword>
<feature type="non-terminal residue" evidence="8">
    <location>
        <position position="1"/>
    </location>
</feature>
<comment type="caution">
    <text evidence="8">The sequence shown here is derived from an EMBL/GenBank/DDBJ whole genome shotgun (WGS) entry which is preliminary data.</text>
</comment>
<proteinExistence type="inferred from homology"/>
<dbReference type="CDD" id="cd04481">
    <property type="entry name" value="RPA1_DBD_B_like"/>
    <property type="match status" value="1"/>
</dbReference>
<evidence type="ECO:0000259" key="6">
    <source>
        <dbReference type="Pfam" id="PF02721"/>
    </source>
</evidence>
<dbReference type="Gene3D" id="2.40.50.140">
    <property type="entry name" value="Nucleic acid-binding proteins"/>
    <property type="match status" value="3"/>
</dbReference>
<feature type="domain" description="Replication factor A C-terminal" evidence="7">
    <location>
        <begin position="314"/>
        <end position="434"/>
    </location>
</feature>
<dbReference type="InterPro" id="IPR003871">
    <property type="entry name" value="RFA1B/D_OB_1st"/>
</dbReference>
<keyword evidence="2" id="KW-0479">Metal-binding</keyword>
<dbReference type="CDD" id="cd04476">
    <property type="entry name" value="RPA1_DBD_C"/>
    <property type="match status" value="1"/>
</dbReference>
<evidence type="ECO:0000256" key="1">
    <source>
        <dbReference type="ARBA" id="ARBA00005690"/>
    </source>
</evidence>
<keyword evidence="9" id="KW-1185">Reference proteome</keyword>
<keyword evidence="5" id="KW-0238">DNA-binding</keyword>